<protein>
    <recommendedName>
        <fullName evidence="4">DUF998 domain-containing protein</fullName>
    </recommendedName>
</protein>
<proteinExistence type="predicted"/>
<evidence type="ECO:0008006" key="4">
    <source>
        <dbReference type="Google" id="ProtNLM"/>
    </source>
</evidence>
<accession>A0A514BQ43</accession>
<reference evidence="2 3" key="1">
    <citation type="submission" date="2019-06" db="EMBL/GenBank/DDBJ databases">
        <title>Lysobacter alkalisoli sp. nov. isolated from saline-alkali soil.</title>
        <authorList>
            <person name="Sun J.-Q."/>
            <person name="Xu L."/>
        </authorList>
    </citation>
    <scope>NUCLEOTIDE SEQUENCE [LARGE SCALE GENOMIC DNA]</scope>
    <source>
        <strain evidence="2 3">SJ-36</strain>
    </source>
</reference>
<dbReference type="RefSeq" id="WP_141622863.1">
    <property type="nucleotide sequence ID" value="NZ_CP041242.1"/>
</dbReference>
<name>A0A514BQ43_9GAMM</name>
<dbReference type="AlphaFoldDB" id="A0A514BQ43"/>
<dbReference type="KEGG" id="lyj:FKV23_05010"/>
<feature type="transmembrane region" description="Helical" evidence="1">
    <location>
        <begin position="175"/>
        <end position="193"/>
    </location>
</feature>
<keyword evidence="1" id="KW-0472">Membrane</keyword>
<dbReference type="OrthoDB" id="9180406at2"/>
<evidence type="ECO:0000256" key="1">
    <source>
        <dbReference type="SAM" id="Phobius"/>
    </source>
</evidence>
<feature type="transmembrane region" description="Helical" evidence="1">
    <location>
        <begin position="138"/>
        <end position="155"/>
    </location>
</feature>
<keyword evidence="3" id="KW-1185">Reference proteome</keyword>
<evidence type="ECO:0000313" key="2">
    <source>
        <dbReference type="EMBL" id="QDH69522.1"/>
    </source>
</evidence>
<evidence type="ECO:0000313" key="3">
    <source>
        <dbReference type="Proteomes" id="UP000317199"/>
    </source>
</evidence>
<feature type="transmembrane region" description="Helical" evidence="1">
    <location>
        <begin position="205"/>
        <end position="225"/>
    </location>
</feature>
<keyword evidence="1" id="KW-1133">Transmembrane helix</keyword>
<gene>
    <name evidence="2" type="ORF">FKV23_05010</name>
</gene>
<feature type="transmembrane region" description="Helical" evidence="1">
    <location>
        <begin position="20"/>
        <end position="41"/>
    </location>
</feature>
<dbReference type="Proteomes" id="UP000317199">
    <property type="component" value="Chromosome"/>
</dbReference>
<keyword evidence="1" id="KW-0812">Transmembrane</keyword>
<sequence length="234" mass="26019">MNVLMRMSSSAPAPAGGFPAWLLPALASLIPLVAAHLAWWLSMRDGLVPVCNPYVEGCVSISRAARHGLGNHLFRLAMLPCATLQVALWWVAAQWLQRRTGSPARLLPWLGLMAGVSLALYATFLGTEGDAYRMLRRYGVTVYFGATFLALMAMLRRLSRQWPDAPVCKPLQCIALGMLAMGVASVIASAVVGDPDARDRWENRLEWHLGLWLTAMFAVIAWHWWRERLRVVLV</sequence>
<organism evidence="2 3">
    <name type="scientific">Marilutibacter alkalisoli</name>
    <dbReference type="NCBI Taxonomy" id="2591633"/>
    <lineage>
        <taxon>Bacteria</taxon>
        <taxon>Pseudomonadati</taxon>
        <taxon>Pseudomonadota</taxon>
        <taxon>Gammaproteobacteria</taxon>
        <taxon>Lysobacterales</taxon>
        <taxon>Lysobacteraceae</taxon>
        <taxon>Marilutibacter</taxon>
    </lineage>
</organism>
<feature type="transmembrane region" description="Helical" evidence="1">
    <location>
        <begin position="106"/>
        <end position="126"/>
    </location>
</feature>
<dbReference type="EMBL" id="CP041242">
    <property type="protein sequence ID" value="QDH69522.1"/>
    <property type="molecule type" value="Genomic_DNA"/>
</dbReference>
<feature type="transmembrane region" description="Helical" evidence="1">
    <location>
        <begin position="73"/>
        <end position="91"/>
    </location>
</feature>